<protein>
    <submittedName>
        <fullName evidence="2">Uncharacterized protein</fullName>
    </submittedName>
</protein>
<feature type="compositionally biased region" description="Pro residues" evidence="1">
    <location>
        <begin position="365"/>
        <end position="377"/>
    </location>
</feature>
<dbReference type="Proteomes" id="UP000245956">
    <property type="component" value="Unassembled WGS sequence"/>
</dbReference>
<feature type="region of interest" description="Disordered" evidence="1">
    <location>
        <begin position="475"/>
        <end position="506"/>
    </location>
</feature>
<feature type="compositionally biased region" description="Basic residues" evidence="1">
    <location>
        <begin position="82"/>
        <end position="100"/>
    </location>
</feature>
<feature type="compositionally biased region" description="Pro residues" evidence="1">
    <location>
        <begin position="478"/>
        <end position="488"/>
    </location>
</feature>
<name>A0A2U3ER31_PURLI</name>
<evidence type="ECO:0000313" key="2">
    <source>
        <dbReference type="EMBL" id="PWI76956.1"/>
    </source>
</evidence>
<evidence type="ECO:0000256" key="1">
    <source>
        <dbReference type="SAM" id="MobiDB-lite"/>
    </source>
</evidence>
<proteinExistence type="predicted"/>
<feature type="region of interest" description="Disordered" evidence="1">
    <location>
        <begin position="79"/>
        <end position="100"/>
    </location>
</feature>
<dbReference type="AlphaFoldDB" id="A0A2U3ER31"/>
<gene>
    <name evidence="2" type="ORF">PCL_04150</name>
</gene>
<feature type="region of interest" description="Disordered" evidence="1">
    <location>
        <begin position="433"/>
        <end position="461"/>
    </location>
</feature>
<feature type="compositionally biased region" description="Polar residues" evidence="1">
    <location>
        <begin position="349"/>
        <end position="361"/>
    </location>
</feature>
<comment type="caution">
    <text evidence="2">The sequence shown here is derived from an EMBL/GenBank/DDBJ whole genome shotgun (WGS) entry which is preliminary data.</text>
</comment>
<sequence>MTDSILIKSQLAKYLQILKKGSFARPGFSSRTRRRTPERSLTLPTSRACAVPRDAGPEVDLSYHILFVHHHQGYEAAANMSKRAKCKSTAIPRRRRRRHRRQRVYLAPQHRALAIHPSKPSIPELPAHQRPNLINQPDSTAVVMQLHHHRRHLQPQGHGANHGALGPRRPVPVGSLLSWKCLVSGGRQLVEVNIVMVAFGGNMSQLLGNVGVSLTHRCRIVASTTTGNRRLAVSEIFIGSWRDGWSHGTAPARQSETNHSSFCTTTCRCCRRLVITGHPYSGMPTHGIFECRGSTTYLTCPALCDLALRNSEQLCSLYHSHLRPDVSAQAASSSGYTGRACISTGRMVQPSSRNTNLNHNRLLSLPPPAPSPPPTPFPLGVPSPTPPTYRIAPLFTCPLLASSPPRQACEQPSGVARPISVARLPIWHPPSLFPSDPDPAANSALWAAGTHPPKSHESMQAADRWIEDARIRWRAASKPPPPSSPPPQDQARPNNPTISRAQNPPTTIIFPLSFPSLPAVHSTAPSSASGVPSTI</sequence>
<evidence type="ECO:0000313" key="3">
    <source>
        <dbReference type="Proteomes" id="UP000245956"/>
    </source>
</evidence>
<reference evidence="2 3" key="1">
    <citation type="journal article" date="2016" name="Front. Microbiol.">
        <title>Genome and transcriptome sequences reveal the specific parasitism of the nematophagous Purpureocillium lilacinum 36-1.</title>
        <authorList>
            <person name="Xie J."/>
            <person name="Li S."/>
            <person name="Mo C."/>
            <person name="Xiao X."/>
            <person name="Peng D."/>
            <person name="Wang G."/>
            <person name="Xiao Y."/>
        </authorList>
    </citation>
    <scope>NUCLEOTIDE SEQUENCE [LARGE SCALE GENOMIC DNA]</scope>
    <source>
        <strain evidence="2 3">36-1</strain>
    </source>
</reference>
<dbReference type="EMBL" id="LCWV01000001">
    <property type="protein sequence ID" value="PWI76956.1"/>
    <property type="molecule type" value="Genomic_DNA"/>
</dbReference>
<accession>A0A2U3ER31</accession>
<feature type="region of interest" description="Disordered" evidence="1">
    <location>
        <begin position="348"/>
        <end position="377"/>
    </location>
</feature>
<feature type="compositionally biased region" description="Polar residues" evidence="1">
    <location>
        <begin position="491"/>
        <end position="506"/>
    </location>
</feature>
<organism evidence="2 3">
    <name type="scientific">Purpureocillium lilacinum</name>
    <name type="common">Paecilomyces lilacinus</name>
    <dbReference type="NCBI Taxonomy" id="33203"/>
    <lineage>
        <taxon>Eukaryota</taxon>
        <taxon>Fungi</taxon>
        <taxon>Dikarya</taxon>
        <taxon>Ascomycota</taxon>
        <taxon>Pezizomycotina</taxon>
        <taxon>Sordariomycetes</taxon>
        <taxon>Hypocreomycetidae</taxon>
        <taxon>Hypocreales</taxon>
        <taxon>Ophiocordycipitaceae</taxon>
        <taxon>Purpureocillium</taxon>
    </lineage>
</organism>